<gene>
    <name evidence="2" type="ORF">HFA01_07910</name>
</gene>
<protein>
    <submittedName>
        <fullName evidence="2">Uncharacterized protein</fullName>
    </submittedName>
</protein>
<reference evidence="2 3" key="1">
    <citation type="submission" date="2019-07" db="EMBL/GenBank/DDBJ databases">
        <title>Whole genome shotgun sequence of Halobacillus faecis NBRC 103569.</title>
        <authorList>
            <person name="Hosoyama A."/>
            <person name="Uohara A."/>
            <person name="Ohji S."/>
            <person name="Ichikawa N."/>
        </authorList>
    </citation>
    <scope>NUCLEOTIDE SEQUENCE [LARGE SCALE GENOMIC DNA]</scope>
    <source>
        <strain evidence="2 3">NBRC 103569</strain>
    </source>
</reference>
<keyword evidence="1" id="KW-0472">Membrane</keyword>
<keyword evidence="1" id="KW-1133">Transmembrane helix</keyword>
<dbReference type="OrthoDB" id="9878189at2"/>
<accession>A0A511WN11</accession>
<dbReference type="AlphaFoldDB" id="A0A511WN11"/>
<proteinExistence type="predicted"/>
<feature type="transmembrane region" description="Helical" evidence="1">
    <location>
        <begin position="74"/>
        <end position="92"/>
    </location>
</feature>
<dbReference type="EMBL" id="BJYD01000006">
    <property type="protein sequence ID" value="GEN52529.1"/>
    <property type="molecule type" value="Genomic_DNA"/>
</dbReference>
<feature type="transmembrane region" description="Helical" evidence="1">
    <location>
        <begin position="123"/>
        <end position="143"/>
    </location>
</feature>
<evidence type="ECO:0000313" key="3">
    <source>
        <dbReference type="Proteomes" id="UP000321886"/>
    </source>
</evidence>
<dbReference type="RefSeq" id="WP_146813407.1">
    <property type="nucleotide sequence ID" value="NZ_BJYD01000006.1"/>
</dbReference>
<organism evidence="2 3">
    <name type="scientific">Halobacillus faecis</name>
    <dbReference type="NCBI Taxonomy" id="360184"/>
    <lineage>
        <taxon>Bacteria</taxon>
        <taxon>Bacillati</taxon>
        <taxon>Bacillota</taxon>
        <taxon>Bacilli</taxon>
        <taxon>Bacillales</taxon>
        <taxon>Bacillaceae</taxon>
        <taxon>Halobacillus</taxon>
    </lineage>
</organism>
<name>A0A511WN11_9BACI</name>
<feature type="transmembrane region" description="Helical" evidence="1">
    <location>
        <begin position="98"/>
        <end position="116"/>
    </location>
</feature>
<sequence>MRNFLAVLVVWNFAFVLIQFPKPLRTTYEHASVPFTSGEWHTVYLAVFLLLMLVLFPLSFLMNRIVDRLEIGRFFIKLGLYVTVCSLIWMFVDPYFIFFYEMIAVVALFAVLYEWLGKLSRNVLHKIVIGVLAFSLLVAFILFGI</sequence>
<evidence type="ECO:0000313" key="2">
    <source>
        <dbReference type="EMBL" id="GEN52529.1"/>
    </source>
</evidence>
<keyword evidence="1" id="KW-0812">Transmembrane</keyword>
<keyword evidence="3" id="KW-1185">Reference proteome</keyword>
<dbReference type="Proteomes" id="UP000321886">
    <property type="component" value="Unassembled WGS sequence"/>
</dbReference>
<evidence type="ECO:0000256" key="1">
    <source>
        <dbReference type="SAM" id="Phobius"/>
    </source>
</evidence>
<comment type="caution">
    <text evidence="2">The sequence shown here is derived from an EMBL/GenBank/DDBJ whole genome shotgun (WGS) entry which is preliminary data.</text>
</comment>
<feature type="transmembrane region" description="Helical" evidence="1">
    <location>
        <begin position="43"/>
        <end position="62"/>
    </location>
</feature>